<name>A0A164W988_9CRUS</name>
<keyword evidence="3" id="KW-1185">Reference proteome</keyword>
<evidence type="ECO:0000313" key="3">
    <source>
        <dbReference type="Proteomes" id="UP000076858"/>
    </source>
</evidence>
<evidence type="ECO:0000313" key="2">
    <source>
        <dbReference type="EMBL" id="KZS13068.1"/>
    </source>
</evidence>
<comment type="caution">
    <text evidence="2">The sequence shown here is derived from an EMBL/GenBank/DDBJ whole genome shotgun (WGS) entry which is preliminary data.</text>
</comment>
<organism evidence="2 3">
    <name type="scientific">Daphnia magna</name>
    <dbReference type="NCBI Taxonomy" id="35525"/>
    <lineage>
        <taxon>Eukaryota</taxon>
        <taxon>Metazoa</taxon>
        <taxon>Ecdysozoa</taxon>
        <taxon>Arthropoda</taxon>
        <taxon>Crustacea</taxon>
        <taxon>Branchiopoda</taxon>
        <taxon>Diplostraca</taxon>
        <taxon>Cladocera</taxon>
        <taxon>Anomopoda</taxon>
        <taxon>Daphniidae</taxon>
        <taxon>Daphnia</taxon>
    </lineage>
</organism>
<sequence>MSLALFSILLATALAGANGFSPSSLSFFNCLSSSSFVSIESLDRFLRSDLGSVFPGSKNSAVFGVSYPLVLSESDESARNENKNQINRFPLGRIIVLIRTANLSQILTEFRERLFSLFTGFKAAEYRKRDLL</sequence>
<protein>
    <submittedName>
        <fullName evidence="2">Uncharacterized protein</fullName>
    </submittedName>
</protein>
<feature type="chain" id="PRO_5007853992" evidence="1">
    <location>
        <begin position="20"/>
        <end position="132"/>
    </location>
</feature>
<accession>A0A164W988</accession>
<proteinExistence type="predicted"/>
<evidence type="ECO:0000256" key="1">
    <source>
        <dbReference type="SAM" id="SignalP"/>
    </source>
</evidence>
<dbReference type="AlphaFoldDB" id="A0A164W988"/>
<dbReference type="Proteomes" id="UP000076858">
    <property type="component" value="Unassembled WGS sequence"/>
</dbReference>
<keyword evidence="1" id="KW-0732">Signal</keyword>
<reference evidence="2 3" key="1">
    <citation type="submission" date="2016-03" db="EMBL/GenBank/DDBJ databases">
        <title>EvidentialGene: Evidence-directed Construction of Genes on Genomes.</title>
        <authorList>
            <person name="Gilbert D.G."/>
            <person name="Choi J.-H."/>
            <person name="Mockaitis K."/>
            <person name="Colbourne J."/>
            <person name="Pfrender M."/>
        </authorList>
    </citation>
    <scope>NUCLEOTIDE SEQUENCE [LARGE SCALE GENOMIC DNA]</scope>
    <source>
        <strain evidence="2 3">Xinb3</strain>
        <tissue evidence="2">Complete organism</tissue>
    </source>
</reference>
<dbReference type="EMBL" id="LRGB01001278">
    <property type="protein sequence ID" value="KZS13068.1"/>
    <property type="molecule type" value="Genomic_DNA"/>
</dbReference>
<feature type="signal peptide" evidence="1">
    <location>
        <begin position="1"/>
        <end position="19"/>
    </location>
</feature>
<gene>
    <name evidence="2" type="ORF">APZ42_021883</name>
</gene>